<dbReference type="EMBL" id="BART01013478">
    <property type="protein sequence ID" value="GAG77523.1"/>
    <property type="molecule type" value="Genomic_DNA"/>
</dbReference>
<gene>
    <name evidence="2" type="ORF">S01H4_27536</name>
</gene>
<evidence type="ECO:0000256" key="1">
    <source>
        <dbReference type="SAM" id="MobiDB-lite"/>
    </source>
</evidence>
<organism evidence="2">
    <name type="scientific">marine sediment metagenome</name>
    <dbReference type="NCBI Taxonomy" id="412755"/>
    <lineage>
        <taxon>unclassified sequences</taxon>
        <taxon>metagenomes</taxon>
        <taxon>ecological metagenomes</taxon>
    </lineage>
</organism>
<feature type="region of interest" description="Disordered" evidence="1">
    <location>
        <begin position="1"/>
        <end position="22"/>
    </location>
</feature>
<reference evidence="2" key="1">
    <citation type="journal article" date="2014" name="Front. Microbiol.">
        <title>High frequency of phylogenetically diverse reductive dehalogenase-homologous genes in deep subseafloor sedimentary metagenomes.</title>
        <authorList>
            <person name="Kawai M."/>
            <person name="Futagami T."/>
            <person name="Toyoda A."/>
            <person name="Takaki Y."/>
            <person name="Nishi S."/>
            <person name="Hori S."/>
            <person name="Arai W."/>
            <person name="Tsubouchi T."/>
            <person name="Morono Y."/>
            <person name="Uchiyama I."/>
            <person name="Ito T."/>
            <person name="Fujiyama A."/>
            <person name="Inagaki F."/>
            <person name="Takami H."/>
        </authorList>
    </citation>
    <scope>NUCLEOTIDE SEQUENCE</scope>
    <source>
        <strain evidence="2">Expedition CK06-06</strain>
    </source>
</reference>
<sequence>MNKKEKEYPTKEASVETESLVTPGSQAEKEVIKFFVEHPFHSYTKEQLNEFMERDVTTEINYLYANDCLTVTALDRDIAP</sequence>
<proteinExistence type="predicted"/>
<name>X1AZL6_9ZZZZ</name>
<comment type="caution">
    <text evidence="2">The sequence shown here is derived from an EMBL/GenBank/DDBJ whole genome shotgun (WGS) entry which is preliminary data.</text>
</comment>
<dbReference type="AlphaFoldDB" id="X1AZL6"/>
<accession>X1AZL6</accession>
<evidence type="ECO:0000313" key="2">
    <source>
        <dbReference type="EMBL" id="GAG77523.1"/>
    </source>
</evidence>
<feature type="compositionally biased region" description="Basic and acidic residues" evidence="1">
    <location>
        <begin position="1"/>
        <end position="14"/>
    </location>
</feature>
<protein>
    <submittedName>
        <fullName evidence="2">Uncharacterized protein</fullName>
    </submittedName>
</protein>